<accession>A0ABW6QW97</accession>
<protein>
    <recommendedName>
        <fullName evidence="3">Nucleotidyltransferase</fullName>
    </recommendedName>
</protein>
<evidence type="ECO:0000313" key="2">
    <source>
        <dbReference type="Proteomes" id="UP001601948"/>
    </source>
</evidence>
<comment type="caution">
    <text evidence="1">The sequence shown here is derived from an EMBL/GenBank/DDBJ whole genome shotgun (WGS) entry which is preliminary data.</text>
</comment>
<sequence length="243" mass="26067">MIELEVFSGSRAEDGAYLALADAAAAGATLESWAVIGGHMVNLHVLRSGVSVPLRATRDADLAVELVTIRDGVLLDRLRGMGYDNPRAGNRFERSVGGTAATIDLLAPSFTNRHVPDLDAGPIAVDGIPALHVALAREPVWIALSAKLIDGTRTSAIVAIPDIATALCIKVFAYLHRFTPRDAEDIARLLECGYADRTSWPTGTTFTEALDLLREHFDQPGHALRRCTGNPARTRALVRALTP</sequence>
<keyword evidence="2" id="KW-1185">Reference proteome</keyword>
<evidence type="ECO:0000313" key="1">
    <source>
        <dbReference type="EMBL" id="MFF3225541.1"/>
    </source>
</evidence>
<gene>
    <name evidence="1" type="ORF">ACFYV7_22295</name>
</gene>
<reference evidence="1 2" key="1">
    <citation type="submission" date="2024-10" db="EMBL/GenBank/DDBJ databases">
        <title>The Natural Products Discovery Center: Release of the First 8490 Sequenced Strains for Exploring Actinobacteria Biosynthetic Diversity.</title>
        <authorList>
            <person name="Kalkreuter E."/>
            <person name="Kautsar S.A."/>
            <person name="Yang D."/>
            <person name="Bader C.D."/>
            <person name="Teijaro C.N."/>
            <person name="Fluegel L."/>
            <person name="Davis C.M."/>
            <person name="Simpson J.R."/>
            <person name="Lauterbach L."/>
            <person name="Steele A.D."/>
            <person name="Gui C."/>
            <person name="Meng S."/>
            <person name="Li G."/>
            <person name="Viehrig K."/>
            <person name="Ye F."/>
            <person name="Su P."/>
            <person name="Kiefer A.F."/>
            <person name="Nichols A."/>
            <person name="Cepeda A.J."/>
            <person name="Yan W."/>
            <person name="Fan B."/>
            <person name="Jiang Y."/>
            <person name="Adhikari A."/>
            <person name="Zheng C.-J."/>
            <person name="Schuster L."/>
            <person name="Cowan T.M."/>
            <person name="Smanski M.J."/>
            <person name="Chevrette M.G."/>
            <person name="De Carvalho L.P.S."/>
            <person name="Shen B."/>
        </authorList>
    </citation>
    <scope>NUCLEOTIDE SEQUENCE [LARGE SCALE GENOMIC DNA]</scope>
    <source>
        <strain evidence="1 2">NPDC003040</strain>
    </source>
</reference>
<dbReference type="RefSeq" id="WP_387720044.1">
    <property type="nucleotide sequence ID" value="NZ_JBIAPI010000005.1"/>
</dbReference>
<dbReference type="Proteomes" id="UP001601948">
    <property type="component" value="Unassembled WGS sequence"/>
</dbReference>
<organism evidence="1 2">
    <name type="scientific">Nocardia suismassiliense</name>
    <dbReference type="NCBI Taxonomy" id="2077092"/>
    <lineage>
        <taxon>Bacteria</taxon>
        <taxon>Bacillati</taxon>
        <taxon>Actinomycetota</taxon>
        <taxon>Actinomycetes</taxon>
        <taxon>Mycobacteriales</taxon>
        <taxon>Nocardiaceae</taxon>
        <taxon>Nocardia</taxon>
    </lineage>
</organism>
<name>A0ABW6QW97_9NOCA</name>
<proteinExistence type="predicted"/>
<dbReference type="EMBL" id="JBIAPI010000005">
    <property type="protein sequence ID" value="MFF3225541.1"/>
    <property type="molecule type" value="Genomic_DNA"/>
</dbReference>
<evidence type="ECO:0008006" key="3">
    <source>
        <dbReference type="Google" id="ProtNLM"/>
    </source>
</evidence>